<dbReference type="PROSITE" id="PS50879">
    <property type="entry name" value="RNASE_H_1"/>
    <property type="match status" value="1"/>
</dbReference>
<dbReference type="RefSeq" id="XP_028137434.1">
    <property type="nucleotide sequence ID" value="XM_028281633.1"/>
</dbReference>
<evidence type="ECO:0000313" key="2">
    <source>
        <dbReference type="RefSeq" id="XP_028137434.1"/>
    </source>
</evidence>
<dbReference type="InterPro" id="IPR012337">
    <property type="entry name" value="RNaseH-like_sf"/>
</dbReference>
<dbReference type="Gene3D" id="3.30.420.10">
    <property type="entry name" value="Ribonuclease H-like superfamily/Ribonuclease H"/>
    <property type="match status" value="1"/>
</dbReference>
<accession>A0A6P7FME6</accession>
<sequence>MCNNKYINNINNLDTNDYFAFFYEPDIRIPTYYNSSLLDLCILNSCIDKWPKATVIYTDASKTSEGTGCAFYIPSKSTEKMFKLPSNCSIFSAEAIAILESLIYFDSLNNNSVLIISDSLSVLLCLKNSKLPNYNSNPFIYQIKNMLVKLKNKNKTTNFIWVKAHVGIKYNEHVDSLAKAI</sequence>
<organism evidence="2">
    <name type="scientific">Diabrotica virgifera virgifera</name>
    <name type="common">western corn rootworm</name>
    <dbReference type="NCBI Taxonomy" id="50390"/>
    <lineage>
        <taxon>Eukaryota</taxon>
        <taxon>Metazoa</taxon>
        <taxon>Ecdysozoa</taxon>
        <taxon>Arthropoda</taxon>
        <taxon>Hexapoda</taxon>
        <taxon>Insecta</taxon>
        <taxon>Pterygota</taxon>
        <taxon>Neoptera</taxon>
        <taxon>Endopterygota</taxon>
        <taxon>Coleoptera</taxon>
        <taxon>Polyphaga</taxon>
        <taxon>Cucujiformia</taxon>
        <taxon>Chrysomeloidea</taxon>
        <taxon>Chrysomelidae</taxon>
        <taxon>Galerucinae</taxon>
        <taxon>Diabroticina</taxon>
        <taxon>Diabroticites</taxon>
        <taxon>Diabrotica</taxon>
    </lineage>
</organism>
<dbReference type="InParanoid" id="A0A6P7FME6"/>
<dbReference type="SUPFAM" id="SSF53098">
    <property type="entry name" value="Ribonuclease H-like"/>
    <property type="match status" value="1"/>
</dbReference>
<reference evidence="2" key="1">
    <citation type="submission" date="2025-08" db="UniProtKB">
        <authorList>
            <consortium name="RefSeq"/>
        </authorList>
    </citation>
    <scope>IDENTIFICATION</scope>
    <source>
        <tissue evidence="2">Whole insect</tissue>
    </source>
</reference>
<dbReference type="AlphaFoldDB" id="A0A6P7FME6"/>
<dbReference type="GO" id="GO:0004523">
    <property type="term" value="F:RNA-DNA hybrid ribonuclease activity"/>
    <property type="evidence" value="ECO:0007669"/>
    <property type="project" value="InterPro"/>
</dbReference>
<gene>
    <name evidence="2" type="primary">LOC114331939</name>
</gene>
<dbReference type="InterPro" id="IPR036397">
    <property type="entry name" value="RNaseH_sf"/>
</dbReference>
<evidence type="ECO:0000259" key="1">
    <source>
        <dbReference type="PROSITE" id="PS50879"/>
    </source>
</evidence>
<dbReference type="InterPro" id="IPR002156">
    <property type="entry name" value="RNaseH_domain"/>
</dbReference>
<dbReference type="CDD" id="cd09276">
    <property type="entry name" value="Rnase_HI_RT_non_LTR"/>
    <property type="match status" value="1"/>
</dbReference>
<dbReference type="GO" id="GO:0003676">
    <property type="term" value="F:nucleic acid binding"/>
    <property type="evidence" value="ECO:0007669"/>
    <property type="project" value="InterPro"/>
</dbReference>
<dbReference type="Pfam" id="PF00075">
    <property type="entry name" value="RNase_H"/>
    <property type="match status" value="1"/>
</dbReference>
<protein>
    <submittedName>
        <fullName evidence="2">Uncharacterized protein LOC114331939</fullName>
    </submittedName>
</protein>
<name>A0A6P7FME6_DIAVI</name>
<feature type="domain" description="RNase H type-1" evidence="1">
    <location>
        <begin position="50"/>
        <end position="181"/>
    </location>
</feature>
<proteinExistence type="predicted"/>